<dbReference type="PANTHER" id="PTHR39323:SF1">
    <property type="entry name" value="BLR1149 PROTEIN"/>
    <property type="match status" value="1"/>
</dbReference>
<dbReference type="InterPro" id="IPR004843">
    <property type="entry name" value="Calcineurin-like_PHP"/>
</dbReference>
<feature type="domain" description="Calcineurin-like phosphoesterase" evidence="1">
    <location>
        <begin position="24"/>
        <end position="120"/>
    </location>
</feature>
<dbReference type="InterPro" id="IPR026336">
    <property type="entry name" value="PdeM-like"/>
</dbReference>
<organism evidence="2 3">
    <name type="scientific">Pedobacter cryoconitis</name>
    <dbReference type="NCBI Taxonomy" id="188932"/>
    <lineage>
        <taxon>Bacteria</taxon>
        <taxon>Pseudomonadati</taxon>
        <taxon>Bacteroidota</taxon>
        <taxon>Sphingobacteriia</taxon>
        <taxon>Sphingobacteriales</taxon>
        <taxon>Sphingobacteriaceae</taxon>
        <taxon>Pedobacter</taxon>
    </lineage>
</organism>
<dbReference type="PANTHER" id="PTHR39323">
    <property type="entry name" value="BLR1149 PROTEIN"/>
    <property type="match status" value="1"/>
</dbReference>
<dbReference type="AlphaFoldDB" id="A0A127V8G2"/>
<dbReference type="KEGG" id="pcm:AY601_0655"/>
<evidence type="ECO:0000259" key="1">
    <source>
        <dbReference type="Pfam" id="PF00149"/>
    </source>
</evidence>
<dbReference type="InterPro" id="IPR024173">
    <property type="entry name" value="Pesterase_MJ0037-like"/>
</dbReference>
<evidence type="ECO:0000313" key="2">
    <source>
        <dbReference type="EMBL" id="AMP97604.1"/>
    </source>
</evidence>
<gene>
    <name evidence="2" type="ORF">AY601_0655</name>
</gene>
<dbReference type="PATRIC" id="fig|188932.3.peg.673"/>
<dbReference type="NCBIfam" id="TIGR04123">
    <property type="entry name" value="P_estr_lig_assc"/>
    <property type="match status" value="1"/>
</dbReference>
<dbReference type="SUPFAM" id="SSF56300">
    <property type="entry name" value="Metallo-dependent phosphatases"/>
    <property type="match status" value="1"/>
</dbReference>
<dbReference type="RefSeq" id="WP_068396376.1">
    <property type="nucleotide sequence ID" value="NZ_CP014504.1"/>
</dbReference>
<dbReference type="Proteomes" id="UP000071561">
    <property type="component" value="Chromosome"/>
</dbReference>
<accession>A0A127V8G2</accession>
<dbReference type="PIRSF" id="PIRSF000887">
    <property type="entry name" value="Pesterase_MJ0037"/>
    <property type="match status" value="1"/>
</dbReference>
<evidence type="ECO:0000313" key="3">
    <source>
        <dbReference type="Proteomes" id="UP000071561"/>
    </source>
</evidence>
<dbReference type="EMBL" id="CP014504">
    <property type="protein sequence ID" value="AMP97604.1"/>
    <property type="molecule type" value="Genomic_DNA"/>
</dbReference>
<dbReference type="OrthoDB" id="9795838at2"/>
<name>A0A127V8G2_9SPHI</name>
<dbReference type="InterPro" id="IPR029052">
    <property type="entry name" value="Metallo-depent_PP-like"/>
</dbReference>
<dbReference type="Pfam" id="PF00149">
    <property type="entry name" value="Metallophos"/>
    <property type="match status" value="1"/>
</dbReference>
<dbReference type="GO" id="GO:0016787">
    <property type="term" value="F:hydrolase activity"/>
    <property type="evidence" value="ECO:0007669"/>
    <property type="project" value="InterPro"/>
</dbReference>
<sequence>MIINIKGEELVLSQQRAIYWTSKKMLIISDLHLGKGAHFRKAGIQIPVTLNTADLNKLTALITEFSPDCLLITGDMFHHQMNSEAELFRQWRLQYPLLKIILIKGNHDRLKPEDYSGLGIETYQKELLAAPFRFIHDQPELTDEYYNITGHIHPGVTIYGKARQLMRLPCFYFGKNCAILPAFSVFTGLSKVKAEKGDLFYAITPERVILIDQVK</sequence>
<proteinExistence type="predicted"/>
<protein>
    <submittedName>
        <fullName evidence="2">Phosphoesterase</fullName>
    </submittedName>
</protein>
<keyword evidence="3" id="KW-1185">Reference proteome</keyword>
<dbReference type="Gene3D" id="3.60.21.10">
    <property type="match status" value="1"/>
</dbReference>
<reference evidence="2 3" key="1">
    <citation type="submission" date="2016-03" db="EMBL/GenBank/DDBJ databases">
        <title>Complete genome sequence of Pedobacter cryoconitis PAMC 27485.</title>
        <authorList>
            <person name="Lee J."/>
            <person name="Kim O.-S."/>
        </authorList>
    </citation>
    <scope>NUCLEOTIDE SEQUENCE [LARGE SCALE GENOMIC DNA]</scope>
    <source>
        <strain evidence="2 3">PAMC 27485</strain>
    </source>
</reference>